<feature type="domain" description="Nodulin homeobox N-terminal" evidence="1">
    <location>
        <begin position="1"/>
        <end position="93"/>
    </location>
</feature>
<proteinExistence type="predicted"/>
<dbReference type="PANTHER" id="PTHR35743:SF1">
    <property type="entry name" value="NODULIN HOMEOBOX"/>
    <property type="match status" value="1"/>
</dbReference>
<dbReference type="Pfam" id="PF25246">
    <property type="entry name" value="Nodulin_N"/>
    <property type="match status" value="1"/>
</dbReference>
<protein>
    <submittedName>
        <fullName evidence="2">Nodulin homeobox protein</fullName>
    </submittedName>
</protein>
<organism evidence="2 3">
    <name type="scientific">Helianthus annuus</name>
    <name type="common">Common sunflower</name>
    <dbReference type="NCBI Taxonomy" id="4232"/>
    <lineage>
        <taxon>Eukaryota</taxon>
        <taxon>Viridiplantae</taxon>
        <taxon>Streptophyta</taxon>
        <taxon>Embryophyta</taxon>
        <taxon>Tracheophyta</taxon>
        <taxon>Spermatophyta</taxon>
        <taxon>Magnoliopsida</taxon>
        <taxon>eudicotyledons</taxon>
        <taxon>Gunneridae</taxon>
        <taxon>Pentapetalae</taxon>
        <taxon>asterids</taxon>
        <taxon>campanulids</taxon>
        <taxon>Asterales</taxon>
        <taxon>Asteraceae</taxon>
        <taxon>Asteroideae</taxon>
        <taxon>Heliantheae alliance</taxon>
        <taxon>Heliantheae</taxon>
        <taxon>Helianthus</taxon>
    </lineage>
</organism>
<dbReference type="Gramene" id="mRNA:HanXRQr2_Chr09g0400001">
    <property type="protein sequence ID" value="CDS:HanXRQr2_Chr09g0400001.1"/>
    <property type="gene ID" value="HanXRQr2_Chr09g0400001"/>
</dbReference>
<dbReference type="Proteomes" id="UP000215914">
    <property type="component" value="Unassembled WGS sequence"/>
</dbReference>
<evidence type="ECO:0000259" key="1">
    <source>
        <dbReference type="Pfam" id="PF25246"/>
    </source>
</evidence>
<gene>
    <name evidence="2" type="ORF">HanXRQr2_Chr09g0400001</name>
</gene>
<evidence type="ECO:0000313" key="3">
    <source>
        <dbReference type="Proteomes" id="UP000215914"/>
    </source>
</evidence>
<dbReference type="PANTHER" id="PTHR35743">
    <property type="entry name" value="NODULIN HOMEOBOX"/>
    <property type="match status" value="1"/>
</dbReference>
<reference evidence="2" key="1">
    <citation type="journal article" date="2017" name="Nature">
        <title>The sunflower genome provides insights into oil metabolism, flowering and Asterid evolution.</title>
        <authorList>
            <person name="Badouin H."/>
            <person name="Gouzy J."/>
            <person name="Grassa C.J."/>
            <person name="Murat F."/>
            <person name="Staton S.E."/>
            <person name="Cottret L."/>
            <person name="Lelandais-Briere C."/>
            <person name="Owens G.L."/>
            <person name="Carrere S."/>
            <person name="Mayjonade B."/>
            <person name="Legrand L."/>
            <person name="Gill N."/>
            <person name="Kane N.C."/>
            <person name="Bowers J.E."/>
            <person name="Hubner S."/>
            <person name="Bellec A."/>
            <person name="Berard A."/>
            <person name="Berges H."/>
            <person name="Blanchet N."/>
            <person name="Boniface M.C."/>
            <person name="Brunel D."/>
            <person name="Catrice O."/>
            <person name="Chaidir N."/>
            <person name="Claudel C."/>
            <person name="Donnadieu C."/>
            <person name="Faraut T."/>
            <person name="Fievet G."/>
            <person name="Helmstetter N."/>
            <person name="King M."/>
            <person name="Knapp S.J."/>
            <person name="Lai Z."/>
            <person name="Le Paslier M.C."/>
            <person name="Lippi Y."/>
            <person name="Lorenzon L."/>
            <person name="Mandel J.R."/>
            <person name="Marage G."/>
            <person name="Marchand G."/>
            <person name="Marquand E."/>
            <person name="Bret-Mestries E."/>
            <person name="Morien E."/>
            <person name="Nambeesan S."/>
            <person name="Nguyen T."/>
            <person name="Pegot-Espagnet P."/>
            <person name="Pouilly N."/>
            <person name="Raftis F."/>
            <person name="Sallet E."/>
            <person name="Schiex T."/>
            <person name="Thomas J."/>
            <person name="Vandecasteele C."/>
            <person name="Vares D."/>
            <person name="Vear F."/>
            <person name="Vautrin S."/>
            <person name="Crespi M."/>
            <person name="Mangin B."/>
            <person name="Burke J.M."/>
            <person name="Salse J."/>
            <person name="Munos S."/>
            <person name="Vincourt P."/>
            <person name="Rieseberg L.H."/>
            <person name="Langlade N.B."/>
        </authorList>
    </citation>
    <scope>NUCLEOTIDE SEQUENCE</scope>
    <source>
        <tissue evidence="2">Leaves</tissue>
    </source>
</reference>
<keyword evidence="3" id="KW-1185">Reference proteome</keyword>
<accession>A0A9K3I843</accession>
<dbReference type="InterPro" id="IPR057287">
    <property type="entry name" value="Ndx_N"/>
</dbReference>
<dbReference type="InterPro" id="IPR039325">
    <property type="entry name" value="NDX"/>
</dbReference>
<evidence type="ECO:0000313" key="2">
    <source>
        <dbReference type="EMBL" id="KAF5791897.1"/>
    </source>
</evidence>
<comment type="caution">
    <text evidence="2">The sequence shown here is derived from an EMBL/GenBank/DDBJ whole genome shotgun (WGS) entry which is preliminary data.</text>
</comment>
<dbReference type="EMBL" id="MNCJ02000324">
    <property type="protein sequence ID" value="KAF5791897.1"/>
    <property type="molecule type" value="Genomic_DNA"/>
</dbReference>
<name>A0A9K3I843_HELAN</name>
<reference evidence="2" key="2">
    <citation type="submission" date="2020-06" db="EMBL/GenBank/DDBJ databases">
        <title>Helianthus annuus Genome sequencing and assembly Release 2.</title>
        <authorList>
            <person name="Gouzy J."/>
            <person name="Langlade N."/>
            <person name="Munos S."/>
        </authorList>
    </citation>
    <scope>NUCLEOTIDE SEQUENCE</scope>
    <source>
        <tissue evidence="2">Leaves</tissue>
    </source>
</reference>
<dbReference type="GO" id="GO:0003697">
    <property type="term" value="F:single-stranded DNA binding"/>
    <property type="evidence" value="ECO:0007669"/>
    <property type="project" value="InterPro"/>
</dbReference>
<keyword evidence="2" id="KW-0238">DNA-binding</keyword>
<dbReference type="AlphaFoldDB" id="A0A9K3I843"/>
<dbReference type="GO" id="GO:0009908">
    <property type="term" value="P:flower development"/>
    <property type="evidence" value="ECO:0007669"/>
    <property type="project" value="InterPro"/>
</dbReference>
<keyword evidence="2" id="KW-0371">Homeobox</keyword>
<sequence length="95" mass="10647">MTEVLTRVFSQPQREFLSTWCSHNREPTEENIVVDFNPTSTAGQVLGLTSKLHVRHSSWNTFEAPQTPYAVQRSSLLVKVIANLACCDPDPCEGK</sequence>